<organism evidence="1 2">
    <name type="scientific">Tessaracoccus bendigoensis DSM 12906</name>
    <dbReference type="NCBI Taxonomy" id="1123357"/>
    <lineage>
        <taxon>Bacteria</taxon>
        <taxon>Bacillati</taxon>
        <taxon>Actinomycetota</taxon>
        <taxon>Actinomycetes</taxon>
        <taxon>Propionibacteriales</taxon>
        <taxon>Propionibacteriaceae</taxon>
        <taxon>Tessaracoccus</taxon>
    </lineage>
</organism>
<sequence>MRGTPSGDAYLDLQNEARRSRRPSQELFQLYVLEGFLARLSVSALRDRFVLKGGVLLAAFDSRRPTKDVDLAGLDIPNDTEAVLALVRGVLAVIPALDDGVEFTPETSWAEVIREADDYSTRQARRSTDGS</sequence>
<evidence type="ECO:0000313" key="2">
    <source>
        <dbReference type="Proteomes" id="UP000184512"/>
    </source>
</evidence>
<proteinExistence type="predicted"/>
<dbReference type="EMBL" id="FQZG01000048">
    <property type="protein sequence ID" value="SHJ43384.1"/>
    <property type="molecule type" value="Genomic_DNA"/>
</dbReference>
<protein>
    <submittedName>
        <fullName evidence="1">Nucleotidyl transferase AbiEii toxin, Type IV TA system</fullName>
    </submittedName>
</protein>
<keyword evidence="2" id="KW-1185">Reference proteome</keyword>
<dbReference type="InterPro" id="IPR014942">
    <property type="entry name" value="AbiEii"/>
</dbReference>
<name>A0A1M6J9R5_9ACTN</name>
<gene>
    <name evidence="1" type="ORF">SAMN02745244_02499</name>
</gene>
<dbReference type="AlphaFoldDB" id="A0A1M6J9R5"/>
<evidence type="ECO:0000313" key="1">
    <source>
        <dbReference type="EMBL" id="SHJ43384.1"/>
    </source>
</evidence>
<dbReference type="GO" id="GO:0016740">
    <property type="term" value="F:transferase activity"/>
    <property type="evidence" value="ECO:0007669"/>
    <property type="project" value="UniProtKB-KW"/>
</dbReference>
<dbReference type="OrthoDB" id="9808443at2"/>
<dbReference type="STRING" id="1123357.SAMN02745244_02499"/>
<reference evidence="1 2" key="1">
    <citation type="submission" date="2016-11" db="EMBL/GenBank/DDBJ databases">
        <authorList>
            <person name="Jaros S."/>
            <person name="Januszkiewicz K."/>
            <person name="Wedrychowicz H."/>
        </authorList>
    </citation>
    <scope>NUCLEOTIDE SEQUENCE [LARGE SCALE GENOMIC DNA]</scope>
    <source>
        <strain evidence="1 2">DSM 12906</strain>
    </source>
</reference>
<dbReference type="Pfam" id="PF08843">
    <property type="entry name" value="AbiEii"/>
    <property type="match status" value="1"/>
</dbReference>
<accession>A0A1M6J9R5</accession>
<dbReference type="Proteomes" id="UP000184512">
    <property type="component" value="Unassembled WGS sequence"/>
</dbReference>
<keyword evidence="1" id="KW-0808">Transferase</keyword>